<organism evidence="2 3">
    <name type="scientific">Parvicella tangerina</name>
    <dbReference type="NCBI Taxonomy" id="2829795"/>
    <lineage>
        <taxon>Bacteria</taxon>
        <taxon>Pseudomonadati</taxon>
        <taxon>Bacteroidota</taxon>
        <taxon>Flavobacteriia</taxon>
        <taxon>Flavobacteriales</taxon>
        <taxon>Parvicellaceae</taxon>
        <taxon>Parvicella</taxon>
    </lineage>
</organism>
<name>A0A916JPT1_9FLAO</name>
<proteinExistence type="predicted"/>
<evidence type="ECO:0008006" key="4">
    <source>
        <dbReference type="Google" id="ProtNLM"/>
    </source>
</evidence>
<dbReference type="AlphaFoldDB" id="A0A916JPT1"/>
<dbReference type="NCBIfam" id="TIGR03519">
    <property type="entry name" value="T9SS_PorP_fam"/>
    <property type="match status" value="1"/>
</dbReference>
<evidence type="ECO:0000313" key="3">
    <source>
        <dbReference type="Proteomes" id="UP000683507"/>
    </source>
</evidence>
<dbReference type="KEGG" id="ptan:CRYO30217_02648"/>
<keyword evidence="3" id="KW-1185">Reference proteome</keyword>
<keyword evidence="1" id="KW-0732">Signal</keyword>
<dbReference type="Pfam" id="PF11751">
    <property type="entry name" value="PorP_SprF"/>
    <property type="match status" value="1"/>
</dbReference>
<dbReference type="EMBL" id="OU015584">
    <property type="protein sequence ID" value="CAG5085093.1"/>
    <property type="molecule type" value="Genomic_DNA"/>
</dbReference>
<evidence type="ECO:0000313" key="2">
    <source>
        <dbReference type="EMBL" id="CAG5085093.1"/>
    </source>
</evidence>
<reference evidence="2" key="1">
    <citation type="submission" date="2021-04" db="EMBL/GenBank/DDBJ databases">
        <authorList>
            <person name="Rodrigo-Torres L."/>
            <person name="Arahal R. D."/>
            <person name="Lucena T."/>
        </authorList>
    </citation>
    <scope>NUCLEOTIDE SEQUENCE</scope>
    <source>
        <strain evidence="2">AS29M-1</strain>
    </source>
</reference>
<gene>
    <name evidence="2" type="ORF">CRYO30217_02648</name>
</gene>
<dbReference type="Proteomes" id="UP000683507">
    <property type="component" value="Chromosome"/>
</dbReference>
<dbReference type="RefSeq" id="WP_258542863.1">
    <property type="nucleotide sequence ID" value="NZ_OU015584.1"/>
</dbReference>
<evidence type="ECO:0000256" key="1">
    <source>
        <dbReference type="SAM" id="SignalP"/>
    </source>
</evidence>
<feature type="chain" id="PRO_5038100165" description="Type IX secretion system membrane protein PorP/SprF" evidence="1">
    <location>
        <begin position="22"/>
        <end position="310"/>
    </location>
</feature>
<feature type="signal peptide" evidence="1">
    <location>
        <begin position="1"/>
        <end position="21"/>
    </location>
</feature>
<accession>A0A916JPT1</accession>
<dbReference type="InterPro" id="IPR019861">
    <property type="entry name" value="PorP/SprF_Bacteroidetes"/>
</dbReference>
<sequence>MKSILPLILFLSILTETIAQQDIQTSNFDYFSSFYNPATITQTKHFCGNGIARNQWNGLNGRPNTGFLDASYNFSDLVWVNLSLTKDVIGFQDQSMIKLGIAKSLKVSPSVKLSFGVNVNYSSFRIAGSFITPDTPVWNDNSIPNSNISESSFDLDAGIFIKARNIIIGLSSTNLVEPTLSQPSFTFQEKRHYYVLGGYTIHHRIGDFENHLLAKSDVASTQIDLKSNLWSNQGWMVGLAYRISDAVIPMVGYQQHFGRVHIRGIYSYDITTSKLNNYSNGSHEICLKICVEPPRFTERYTHPRHLGTWQ</sequence>
<protein>
    <recommendedName>
        <fullName evidence="4">Type IX secretion system membrane protein PorP/SprF</fullName>
    </recommendedName>
</protein>